<gene>
    <name evidence="1" type="ORF">BCB44BAC_02457</name>
</gene>
<comment type="caution">
    <text evidence="1">The sequence shown here is derived from an EMBL/GenBank/DDBJ whole genome shotgun (WGS) entry which is preliminary data.</text>
</comment>
<sequence length="10" mass="1144">MVVALELKNK</sequence>
<evidence type="ECO:0000313" key="2">
    <source>
        <dbReference type="Proteomes" id="UP000242164"/>
    </source>
</evidence>
<name>A0AAX2CHY1_9BACI</name>
<accession>A0AAX2CHY1</accession>
<organism evidence="1 2">
    <name type="scientific">Bacillus cytotoxicus</name>
    <dbReference type="NCBI Taxonomy" id="580165"/>
    <lineage>
        <taxon>Bacteria</taxon>
        <taxon>Bacillati</taxon>
        <taxon>Bacillota</taxon>
        <taxon>Bacilli</taxon>
        <taxon>Bacillales</taxon>
        <taxon>Bacillaceae</taxon>
        <taxon>Bacillus</taxon>
        <taxon>Bacillus cereus group</taxon>
    </lineage>
</organism>
<proteinExistence type="predicted"/>
<dbReference type="EMBL" id="FMIK01000029">
    <property type="protein sequence ID" value="SCL94850.1"/>
    <property type="molecule type" value="Genomic_DNA"/>
</dbReference>
<reference evidence="1 2" key="1">
    <citation type="submission" date="2016-08" db="EMBL/GenBank/DDBJ databases">
        <authorList>
            <person name="Loux V."/>
            <person name="Rue O."/>
        </authorList>
    </citation>
    <scope>NUCLEOTIDE SEQUENCE [LARGE SCALE GENOMIC DNA]</scope>
    <source>
        <strain evidence="1 2">AFSSA_08CEB44bac</strain>
    </source>
</reference>
<dbReference type="Proteomes" id="UP000242164">
    <property type="component" value="Unassembled WGS sequence"/>
</dbReference>
<evidence type="ECO:0000313" key="1">
    <source>
        <dbReference type="EMBL" id="SCL94850.1"/>
    </source>
</evidence>
<protein>
    <submittedName>
        <fullName evidence="1">Uncharacterized protein</fullName>
    </submittedName>
</protein>